<dbReference type="Proteomes" id="UP001596956">
    <property type="component" value="Unassembled WGS sequence"/>
</dbReference>
<sequence>MTAGHHCGDSEPDLAEEHHPVASATDIEGHRALAEDLRALADFLQHRPHLPVSTHTRVEVVYFPNGDDQHRTDEVTRVAGLLDTRPHTEGEHTVCGRDFGRAAYRAVAIPEEVMARHRALMSYADTIQPD</sequence>
<accession>A0ABW3BF68</accession>
<gene>
    <name evidence="1" type="ORF">ACFQZU_11645</name>
</gene>
<dbReference type="EMBL" id="JBHTHR010000337">
    <property type="protein sequence ID" value="MFD0801963.1"/>
    <property type="molecule type" value="Genomic_DNA"/>
</dbReference>
<evidence type="ECO:0000313" key="1">
    <source>
        <dbReference type="EMBL" id="MFD0801963.1"/>
    </source>
</evidence>
<name>A0ABW3BF68_9ACTN</name>
<comment type="caution">
    <text evidence="1">The sequence shown here is derived from an EMBL/GenBank/DDBJ whole genome shotgun (WGS) entry which is preliminary data.</text>
</comment>
<protein>
    <submittedName>
        <fullName evidence="1">Uncharacterized protein</fullName>
    </submittedName>
</protein>
<organism evidence="1 2">
    <name type="scientific">Streptomonospora algeriensis</name>
    <dbReference type="NCBI Taxonomy" id="995084"/>
    <lineage>
        <taxon>Bacteria</taxon>
        <taxon>Bacillati</taxon>
        <taxon>Actinomycetota</taxon>
        <taxon>Actinomycetes</taxon>
        <taxon>Streptosporangiales</taxon>
        <taxon>Nocardiopsidaceae</taxon>
        <taxon>Streptomonospora</taxon>
    </lineage>
</organism>
<evidence type="ECO:0000313" key="2">
    <source>
        <dbReference type="Proteomes" id="UP001596956"/>
    </source>
</evidence>
<reference evidence="2" key="1">
    <citation type="journal article" date="2019" name="Int. J. Syst. Evol. Microbiol.">
        <title>The Global Catalogue of Microorganisms (GCM) 10K type strain sequencing project: providing services to taxonomists for standard genome sequencing and annotation.</title>
        <authorList>
            <consortium name="The Broad Institute Genomics Platform"/>
            <consortium name="The Broad Institute Genome Sequencing Center for Infectious Disease"/>
            <person name="Wu L."/>
            <person name="Ma J."/>
        </authorList>
    </citation>
    <scope>NUCLEOTIDE SEQUENCE [LARGE SCALE GENOMIC DNA]</scope>
    <source>
        <strain evidence="2">CCUG 63369</strain>
    </source>
</reference>
<keyword evidence="2" id="KW-1185">Reference proteome</keyword>
<proteinExistence type="predicted"/>